<reference evidence="3 4" key="1">
    <citation type="submission" date="2019-10" db="EMBL/GenBank/DDBJ databases">
        <title>Streptomyces sp. strain GY16 isolated from leaves of Broussonetia papyrifera.</title>
        <authorList>
            <person name="Mo P."/>
        </authorList>
    </citation>
    <scope>NUCLEOTIDE SEQUENCE [LARGE SCALE GENOMIC DNA]</scope>
    <source>
        <strain evidence="3 4">GY16</strain>
    </source>
</reference>
<feature type="region of interest" description="Disordered" evidence="1">
    <location>
        <begin position="281"/>
        <end position="300"/>
    </location>
</feature>
<feature type="transmembrane region" description="Helical" evidence="2">
    <location>
        <begin position="64"/>
        <end position="82"/>
    </location>
</feature>
<protein>
    <submittedName>
        <fullName evidence="3">DUF4184 family protein</fullName>
    </submittedName>
</protein>
<dbReference type="AlphaFoldDB" id="A0A5P8KGX1"/>
<dbReference type="KEGG" id="sphv:F9278_45785"/>
<feature type="transmembrane region" description="Helical" evidence="2">
    <location>
        <begin position="164"/>
        <end position="183"/>
    </location>
</feature>
<name>A0A5P8KGX1_9ACTN</name>
<dbReference type="Proteomes" id="UP000327294">
    <property type="component" value="Chromosome"/>
</dbReference>
<evidence type="ECO:0000256" key="2">
    <source>
        <dbReference type="SAM" id="Phobius"/>
    </source>
</evidence>
<evidence type="ECO:0000313" key="4">
    <source>
        <dbReference type="Proteomes" id="UP000327294"/>
    </source>
</evidence>
<evidence type="ECO:0000256" key="1">
    <source>
        <dbReference type="SAM" id="MobiDB-lite"/>
    </source>
</evidence>
<keyword evidence="2" id="KW-0812">Transmembrane</keyword>
<proteinExistence type="predicted"/>
<keyword evidence="2" id="KW-0472">Membrane</keyword>
<gene>
    <name evidence="3" type="ORF">F9278_45785</name>
</gene>
<sequence length="300" mass="31597">MPMPFTLSHPAAVLPLMRRPFSRAALVTGAVAPDMPCFVVTTGLPVSAQSWYEPFVNATTSHTALGAVTVTLPYALALWGLCRAGHRPLASLLPVPVTPSTLTPPPARTVGTLIRRAGWIALSALIGIATHLLWDAFTHHDGFVVTHAPWLTSPLVGGLTWARALQHPSTIGGLAATTVYTWRRRARLRTGEGGTKTGGTTRRLVLLAMALVTVVGAVAHTWRRLAGPEPVATGTTGLPLRVVIEGVLSDAAKGAGVSLIGALVLHVTVWWIRHTVTAPRRDENGVGSADHDAPQANTTA</sequence>
<dbReference type="EMBL" id="CP045096">
    <property type="protein sequence ID" value="QFR02245.1"/>
    <property type="molecule type" value="Genomic_DNA"/>
</dbReference>
<evidence type="ECO:0000313" key="3">
    <source>
        <dbReference type="EMBL" id="QFR02245.1"/>
    </source>
</evidence>
<dbReference type="InterPro" id="IPR025238">
    <property type="entry name" value="DUF4184"/>
</dbReference>
<keyword evidence="2" id="KW-1133">Transmembrane helix</keyword>
<keyword evidence="4" id="KW-1185">Reference proteome</keyword>
<feature type="transmembrane region" description="Helical" evidence="2">
    <location>
        <begin position="255"/>
        <end position="272"/>
    </location>
</feature>
<feature type="transmembrane region" description="Helical" evidence="2">
    <location>
        <begin position="204"/>
        <end position="222"/>
    </location>
</feature>
<dbReference type="Pfam" id="PF13803">
    <property type="entry name" value="DUF4184"/>
    <property type="match status" value="1"/>
</dbReference>
<feature type="transmembrane region" description="Helical" evidence="2">
    <location>
        <begin position="117"/>
        <end position="134"/>
    </location>
</feature>
<accession>A0A5P8KGX1</accession>
<organism evidence="3 4">
    <name type="scientific">Streptomyces phaeolivaceus</name>
    <dbReference type="NCBI Taxonomy" id="2653200"/>
    <lineage>
        <taxon>Bacteria</taxon>
        <taxon>Bacillati</taxon>
        <taxon>Actinomycetota</taxon>
        <taxon>Actinomycetes</taxon>
        <taxon>Kitasatosporales</taxon>
        <taxon>Streptomycetaceae</taxon>
        <taxon>Streptomyces</taxon>
    </lineage>
</organism>
<feature type="compositionally biased region" description="Basic and acidic residues" evidence="1">
    <location>
        <begin position="281"/>
        <end position="293"/>
    </location>
</feature>